<dbReference type="Proteomes" id="UP000790377">
    <property type="component" value="Unassembled WGS sequence"/>
</dbReference>
<name>A0ACB7ZPC7_9AGAM</name>
<proteinExistence type="predicted"/>
<feature type="non-terminal residue" evidence="1">
    <location>
        <position position="97"/>
    </location>
</feature>
<gene>
    <name evidence="1" type="ORF">BJ138DRAFT_1199236</name>
</gene>
<organism evidence="1 2">
    <name type="scientific">Hygrophoropsis aurantiaca</name>
    <dbReference type="NCBI Taxonomy" id="72124"/>
    <lineage>
        <taxon>Eukaryota</taxon>
        <taxon>Fungi</taxon>
        <taxon>Dikarya</taxon>
        <taxon>Basidiomycota</taxon>
        <taxon>Agaricomycotina</taxon>
        <taxon>Agaricomycetes</taxon>
        <taxon>Agaricomycetidae</taxon>
        <taxon>Boletales</taxon>
        <taxon>Coniophorineae</taxon>
        <taxon>Hygrophoropsidaceae</taxon>
        <taxon>Hygrophoropsis</taxon>
    </lineage>
</organism>
<accession>A0ACB7ZPC7</accession>
<evidence type="ECO:0000313" key="2">
    <source>
        <dbReference type="Proteomes" id="UP000790377"/>
    </source>
</evidence>
<feature type="non-terminal residue" evidence="1">
    <location>
        <position position="1"/>
    </location>
</feature>
<protein>
    <submittedName>
        <fullName evidence="1">Uncharacterized protein</fullName>
    </submittedName>
</protein>
<evidence type="ECO:0000313" key="1">
    <source>
        <dbReference type="EMBL" id="KAH7902940.1"/>
    </source>
</evidence>
<sequence>SSTKENIRNYHPDYLVTANSYPRFLYEGGKYYSDNPSNGLFKGDILVKAFKFIFTSPTSTSETRPAGEGLALQPIQKRSKTSNERRTRSGVAALLGM</sequence>
<reference evidence="1" key="1">
    <citation type="journal article" date="2021" name="New Phytol.">
        <title>Evolutionary innovations through gain and loss of genes in the ectomycorrhizal Boletales.</title>
        <authorList>
            <person name="Wu G."/>
            <person name="Miyauchi S."/>
            <person name="Morin E."/>
            <person name="Kuo A."/>
            <person name="Drula E."/>
            <person name="Varga T."/>
            <person name="Kohler A."/>
            <person name="Feng B."/>
            <person name="Cao Y."/>
            <person name="Lipzen A."/>
            <person name="Daum C."/>
            <person name="Hundley H."/>
            <person name="Pangilinan J."/>
            <person name="Johnson J."/>
            <person name="Barry K."/>
            <person name="LaButti K."/>
            <person name="Ng V."/>
            <person name="Ahrendt S."/>
            <person name="Min B."/>
            <person name="Choi I.G."/>
            <person name="Park H."/>
            <person name="Plett J.M."/>
            <person name="Magnuson J."/>
            <person name="Spatafora J.W."/>
            <person name="Nagy L.G."/>
            <person name="Henrissat B."/>
            <person name="Grigoriev I.V."/>
            <person name="Yang Z.L."/>
            <person name="Xu J."/>
            <person name="Martin F.M."/>
        </authorList>
    </citation>
    <scope>NUCLEOTIDE SEQUENCE</scope>
    <source>
        <strain evidence="1">ATCC 28755</strain>
    </source>
</reference>
<keyword evidence="2" id="KW-1185">Reference proteome</keyword>
<comment type="caution">
    <text evidence="1">The sequence shown here is derived from an EMBL/GenBank/DDBJ whole genome shotgun (WGS) entry which is preliminary data.</text>
</comment>
<dbReference type="EMBL" id="MU269376">
    <property type="protein sequence ID" value="KAH7902940.1"/>
    <property type="molecule type" value="Genomic_DNA"/>
</dbReference>